<reference evidence="4" key="1">
    <citation type="journal article" date="2019" name="Curr. Biol.">
        <title>Genome Sequence of Striga asiatica Provides Insight into the Evolution of Plant Parasitism.</title>
        <authorList>
            <person name="Yoshida S."/>
            <person name="Kim S."/>
            <person name="Wafula E.K."/>
            <person name="Tanskanen J."/>
            <person name="Kim Y.M."/>
            <person name="Honaas L."/>
            <person name="Yang Z."/>
            <person name="Spallek T."/>
            <person name="Conn C.E."/>
            <person name="Ichihashi Y."/>
            <person name="Cheong K."/>
            <person name="Cui S."/>
            <person name="Der J.P."/>
            <person name="Gundlach H."/>
            <person name="Jiao Y."/>
            <person name="Hori C."/>
            <person name="Ishida J.K."/>
            <person name="Kasahara H."/>
            <person name="Kiba T."/>
            <person name="Kim M.S."/>
            <person name="Koo N."/>
            <person name="Laohavisit A."/>
            <person name="Lee Y.H."/>
            <person name="Lumba S."/>
            <person name="McCourt P."/>
            <person name="Mortimer J.C."/>
            <person name="Mutuku J.M."/>
            <person name="Nomura T."/>
            <person name="Sasaki-Sekimoto Y."/>
            <person name="Seto Y."/>
            <person name="Wang Y."/>
            <person name="Wakatake T."/>
            <person name="Sakakibara H."/>
            <person name="Demura T."/>
            <person name="Yamaguchi S."/>
            <person name="Yoneyama K."/>
            <person name="Manabe R.I."/>
            <person name="Nelson D.C."/>
            <person name="Schulman A.H."/>
            <person name="Timko M.P."/>
            <person name="dePamphilis C.W."/>
            <person name="Choi D."/>
            <person name="Shirasu K."/>
        </authorList>
    </citation>
    <scope>NUCLEOTIDE SEQUENCE [LARGE SCALE GENOMIC DNA]</scope>
    <source>
        <strain evidence="4">cv. UVA1</strain>
    </source>
</reference>
<protein>
    <submittedName>
        <fullName evidence="3">F-box/RNI-like/FBD-like domains-containing protein</fullName>
    </submittedName>
</protein>
<sequence length="1950" mass="224373">MEESRRSIEKCQKILGGEQNMTSVDRLSSLPDDVKCHILSFLSTKLSVATSVLGRRWRFLWAHVPCLNFSRNDFPDETEDSDISEDDFTGQTKYSDIIHRVILLHEAKRMDTFMLDFDFMDCNEYHLETWINFAIKRNVRNLYLDVHLHMGICPPRPLFTCQTIVDMRIYRCVEIRSSLYIHLPSLKKLYLYDADFENDEALPHLLSGCPLLEKLSMCVHLREKEKYLGCINVSSPTLKKLKIDLVHMFEDDIPDYRILINAKALRYLCMVNCHLGCVTNLANMTSLAEACIRVEGPFYLFVDIGSNSNVVKFLDSLCNVKCLRMTSYGAEEMAFDALERISLFERGSTACQLGFYSGIARVSVCRLQVSRFSLALFDFLAVNCENQMPFVRVSDREQKMASIDRLSSLPDEVICHILSFLPTKRSVSTSILGKRWRFLWAHVPCLHFSVFDFRKEGTQDSDDFSEEDSDDFSEEETQDSDEEVIQASDIIRRVILRHKAKRMDTLTLSLRPKAKRMDTLTLSYIKFNEYQLETSITTAIDRGIKNLYLDLDLDTFPRYIFKCKTIVDLKLHIYGASLSLSSVDNVTLPSLKKFHVSKVVYENDEALPHFLSSCPSLEDLNMVFTYVEEGPFDNDSVGCINISSPTIKKLKLDLDDLPSSSNFEYRMILNAPALTYLQVNGYELECITIPTTMISLVEADICLEHYNTTVVMFLHSLSFVKCLKISGWELIENFGEEQNMASMDKLSSLPDEAICHILSFLPTKLSMATSVLGKRWRFLWAHVLSLHFSEDDFREEGTQASDIIHRVILQHKAKRMDTLALCNFKCNEYQLETWIMTAIERGIQNLYLKLDSDIIPRSLFNCKTIVDLKLDNNRAPLSAMDNVSLPSLKKLYVYNVVCENDDALPRFLAGCPSLEELNMTFTFVDEHDYDYVGCINISSPTIKTLMLDIDRSSGFNIEYRIIINAPALRYLQVDNYALECITIPITMISLVEREIQLEDNSLLHLKTNYSTVVKFLHSLCYVKCLMISVWEFEEFMQRGVFGSNVKFDNLTKLKLQVHVKWSLLVKFLEVADNLEVLIGWRRWYLSKAGCVVKVGMLLIYENYQVEMQEILGDEMKKCGFQNEGEDEGVFYSFTSDEILLGEDEVFQFEDGDHVAIGVSKVSVLRLQVPFVKIWDTEQNMALIDRLSSLLDDVICHILSFLPTKLSVATSILGKRWRFLWAHVPCLDFSEDDFTEEGTQASDIIHRVILQHKAKIMDTLRLRSINYNEYELETLMTTVINRGIQNLYLQLDFIIFPRCIFNCKTIVDLHLDFYRAPLSAVDNVSLPSLKKFLVYHVVCENDESLPRFLSGCPSLEELDMEFTFLGEEPFDYGYVGCINISSPTIKTLKLDLYNLTCPSDDSNPKYRMIINAPALTYLQLYGYYLECITVPITMISLVEADIRLQRYNTTVVKFLQCYVKCLVMSGWELEEFVHRGVACSTGKFDNLTELELLWNIKWSLLVKFLQIADNLEVLIESQESPCLGFRCPLSEFGIESKTWPQSIGSAACLTKPYDILSFLPTKLSVATSVLGKRWRFLWAYVLSLHFSEDDFREEGTQASDIIHRVILQHKAKRMDTLTLSYVKCNEYQLETWIRTTMERGIRNLYLELDLGTFPRSLFNCKTIVHLKLDSFTSRVSLSAMDNVSLPSLKKFHVSNVVCENDEALPHFLSGCPSLEDLNMAIHFAYDYAGCINISSPTIKTLKLDIDRLSSRSNLEFRIIINAPALAYLKVDGYSLECLTIPITMISLVEADICFKSNLFLKHKTNYNSTLVKFLHSLCYVMCLKMSVWEFEQFMQRVVAGSSVKFDNLTKLELQVDVKWSLLVKFLEVADNLEVLILVPVKDGHWEVRIYGFVCRKHEFKLVRYLLGNSGVLTAVVIYFHHLRLSCKEKLDAVKRIMLFKRVSVECEFAFD</sequence>
<comment type="caution">
    <text evidence="3">The sequence shown here is derived from an EMBL/GenBank/DDBJ whole genome shotgun (WGS) entry which is preliminary data.</text>
</comment>
<dbReference type="PROSITE" id="PS50181">
    <property type="entry name" value="FBOX"/>
    <property type="match status" value="1"/>
</dbReference>
<accession>A0A5A7QCV6</accession>
<evidence type="ECO:0000256" key="1">
    <source>
        <dbReference type="SAM" id="MobiDB-lite"/>
    </source>
</evidence>
<dbReference type="InterPro" id="IPR053781">
    <property type="entry name" value="F-box_AtFBL13-like"/>
</dbReference>
<dbReference type="InterPro" id="IPR001810">
    <property type="entry name" value="F-box_dom"/>
</dbReference>
<evidence type="ECO:0000313" key="3">
    <source>
        <dbReference type="EMBL" id="GER43030.1"/>
    </source>
</evidence>
<organism evidence="3 4">
    <name type="scientific">Striga asiatica</name>
    <name type="common">Asiatic witchweed</name>
    <name type="synonym">Buchnera asiatica</name>
    <dbReference type="NCBI Taxonomy" id="4170"/>
    <lineage>
        <taxon>Eukaryota</taxon>
        <taxon>Viridiplantae</taxon>
        <taxon>Streptophyta</taxon>
        <taxon>Embryophyta</taxon>
        <taxon>Tracheophyta</taxon>
        <taxon>Spermatophyta</taxon>
        <taxon>Magnoliopsida</taxon>
        <taxon>eudicotyledons</taxon>
        <taxon>Gunneridae</taxon>
        <taxon>Pentapetalae</taxon>
        <taxon>asterids</taxon>
        <taxon>lamiids</taxon>
        <taxon>Lamiales</taxon>
        <taxon>Orobanchaceae</taxon>
        <taxon>Buchnereae</taxon>
        <taxon>Striga</taxon>
    </lineage>
</organism>
<feature type="domain" description="F-box" evidence="2">
    <location>
        <begin position="403"/>
        <end position="439"/>
    </location>
</feature>
<keyword evidence="4" id="KW-1185">Reference proteome</keyword>
<dbReference type="SUPFAM" id="SSF81383">
    <property type="entry name" value="F-box domain"/>
    <property type="match status" value="4"/>
</dbReference>
<dbReference type="InterPro" id="IPR032675">
    <property type="entry name" value="LRR_dom_sf"/>
</dbReference>
<dbReference type="Gene3D" id="1.20.1280.50">
    <property type="match status" value="1"/>
</dbReference>
<dbReference type="Pfam" id="PF24758">
    <property type="entry name" value="LRR_At5g56370"/>
    <property type="match status" value="5"/>
</dbReference>
<dbReference type="InterPro" id="IPR036047">
    <property type="entry name" value="F-box-like_dom_sf"/>
</dbReference>
<dbReference type="PANTHER" id="PTHR31900">
    <property type="entry name" value="F-BOX/RNI SUPERFAMILY PROTEIN-RELATED"/>
    <property type="match status" value="1"/>
</dbReference>
<dbReference type="Pfam" id="PF00646">
    <property type="entry name" value="F-box"/>
    <property type="match status" value="3"/>
</dbReference>
<evidence type="ECO:0000259" key="2">
    <source>
        <dbReference type="PROSITE" id="PS50181"/>
    </source>
</evidence>
<evidence type="ECO:0000313" key="4">
    <source>
        <dbReference type="Proteomes" id="UP000325081"/>
    </source>
</evidence>
<dbReference type="CDD" id="cd22160">
    <property type="entry name" value="F-box_AtFBL13-like"/>
    <property type="match status" value="4"/>
</dbReference>
<dbReference type="InterPro" id="IPR050232">
    <property type="entry name" value="FBL13/AtMIF1-like"/>
</dbReference>
<proteinExistence type="predicted"/>
<dbReference type="OrthoDB" id="896987at2759"/>
<gene>
    <name evidence="3" type="ORF">STAS_19855</name>
</gene>
<dbReference type="Proteomes" id="UP000325081">
    <property type="component" value="Unassembled WGS sequence"/>
</dbReference>
<dbReference type="Gene3D" id="3.80.10.10">
    <property type="entry name" value="Ribonuclease Inhibitor"/>
    <property type="match status" value="5"/>
</dbReference>
<dbReference type="InterPro" id="IPR055411">
    <property type="entry name" value="LRR_FXL15/At3g58940/PEG3-like"/>
</dbReference>
<dbReference type="SMART" id="SM00256">
    <property type="entry name" value="FBOX"/>
    <property type="match status" value="4"/>
</dbReference>
<dbReference type="PANTHER" id="PTHR31900:SF30">
    <property type="entry name" value="SUPERFAMILY PROTEIN, PUTATIVE-RELATED"/>
    <property type="match status" value="1"/>
</dbReference>
<name>A0A5A7QCV6_STRAF</name>
<feature type="region of interest" description="Disordered" evidence="1">
    <location>
        <begin position="459"/>
        <end position="482"/>
    </location>
</feature>
<dbReference type="SUPFAM" id="SSF52047">
    <property type="entry name" value="RNI-like"/>
    <property type="match status" value="4"/>
</dbReference>
<dbReference type="EMBL" id="BKCP01006515">
    <property type="protein sequence ID" value="GER43030.1"/>
    <property type="molecule type" value="Genomic_DNA"/>
</dbReference>